<accession>A0A514D1J1</accession>
<reference evidence="2" key="1">
    <citation type="submission" date="2019-05" db="EMBL/GenBank/DDBJ databases">
        <title>Metatranscriptomic reconstruction reveals RNA viruses with the potential to shape carbon cycling in soil.</title>
        <authorList>
            <person name="Starr E.P."/>
            <person name="Nuccio E."/>
            <person name="Pett-Ridge J."/>
            <person name="Banfield J.F."/>
            <person name="Firestone M.K."/>
        </authorList>
    </citation>
    <scope>NUCLEOTIDE SEQUENCE</scope>
    <source>
        <strain evidence="2">H4_Bulk_Litter_24_scaffold_313</strain>
    </source>
</reference>
<evidence type="ECO:0000313" key="2">
    <source>
        <dbReference type="EMBL" id="QDH87488.1"/>
    </source>
</evidence>
<proteinExistence type="predicted"/>
<keyword evidence="1" id="KW-0472">Membrane</keyword>
<keyword evidence="1" id="KW-0812">Transmembrane</keyword>
<keyword evidence="1" id="KW-1133">Transmembrane helix</keyword>
<sequence length="60" mass="6789">MLIVGTVSTIIVGTVLALFIGFMIIFLTFAYKLLIIGRELPIKRIPRHFARKRDDRAGDT</sequence>
<name>A0A514D1J1_9VIRU</name>
<protein>
    <submittedName>
        <fullName evidence="2">Uncharacterized protein</fullName>
    </submittedName>
</protein>
<organism evidence="2">
    <name type="scientific">Leviviridae sp</name>
    <dbReference type="NCBI Taxonomy" id="2027243"/>
    <lineage>
        <taxon>Viruses</taxon>
        <taxon>Riboviria</taxon>
        <taxon>Orthornavirae</taxon>
        <taxon>Lenarviricota</taxon>
        <taxon>Leviviricetes</taxon>
        <taxon>Norzivirales</taxon>
        <taxon>Fiersviridae</taxon>
    </lineage>
</organism>
<feature type="transmembrane region" description="Helical" evidence="1">
    <location>
        <begin position="6"/>
        <end position="34"/>
    </location>
</feature>
<evidence type="ECO:0000256" key="1">
    <source>
        <dbReference type="SAM" id="Phobius"/>
    </source>
</evidence>
<gene>
    <name evidence="2" type="ORF">H4BulkLitter24313_000003</name>
</gene>
<dbReference type="EMBL" id="MN033403">
    <property type="protein sequence ID" value="QDH87488.1"/>
    <property type="molecule type" value="Genomic_RNA"/>
</dbReference>